<reference evidence="1 2" key="1">
    <citation type="submission" date="2017-02" db="EMBL/GenBank/DDBJ databases">
        <authorList>
            <person name="Peterson S.W."/>
        </authorList>
    </citation>
    <scope>NUCLEOTIDE SEQUENCE [LARGE SCALE GENOMIC DNA]</scope>
    <source>
        <strain evidence="1 2">ATCC BAA-909</strain>
    </source>
</reference>
<keyword evidence="2" id="KW-1185">Reference proteome</keyword>
<dbReference type="RefSeq" id="WP_078931795.1">
    <property type="nucleotide sequence ID" value="NZ_FUXC01000015.1"/>
</dbReference>
<organism evidence="1 2">
    <name type="scientific">Treponema berlinense</name>
    <dbReference type="NCBI Taxonomy" id="225004"/>
    <lineage>
        <taxon>Bacteria</taxon>
        <taxon>Pseudomonadati</taxon>
        <taxon>Spirochaetota</taxon>
        <taxon>Spirochaetia</taxon>
        <taxon>Spirochaetales</taxon>
        <taxon>Treponemataceae</taxon>
        <taxon>Treponema</taxon>
    </lineage>
</organism>
<dbReference type="EMBL" id="FUXC01000015">
    <property type="protein sequence ID" value="SKA05477.1"/>
    <property type="molecule type" value="Genomic_DNA"/>
</dbReference>
<dbReference type="STRING" id="225004.SAMN02745152_02057"/>
<dbReference type="Proteomes" id="UP000190395">
    <property type="component" value="Unassembled WGS sequence"/>
</dbReference>
<evidence type="ECO:0000313" key="2">
    <source>
        <dbReference type="Proteomes" id="UP000190395"/>
    </source>
</evidence>
<evidence type="ECO:0000313" key="1">
    <source>
        <dbReference type="EMBL" id="SKA05477.1"/>
    </source>
</evidence>
<gene>
    <name evidence="1" type="ORF">SAMN02745152_02057</name>
</gene>
<sequence>MIIEKSLSILPELKSDQSITQIVTVFVEKIKTNEKYRQQMLDVIIEKTIEELQKDFKDHNEKSIMNGGALSSFWRKTQEDFIDKLYPYVDFSKYNPDDINYCRRSVFEYICKNANENERSKIIESLKNRISEKTIRIYLSKMGYDKAIILTINEFLNGEKFNTDYAFYSSLFGKSTSSLRLLNKYFQLYEYSLEKKNDRRDYLIGYAKEGILQTTTKSNFWFIKRNFNKLIKKYKKDGKYFEGVEDFLNEIEQRSFDKN</sequence>
<dbReference type="GeneID" id="303368274"/>
<dbReference type="AlphaFoldDB" id="A0A1T4QPD7"/>
<accession>A0A1T4QPD7</accession>
<name>A0A1T4QPD7_9SPIR</name>
<proteinExistence type="predicted"/>
<protein>
    <submittedName>
        <fullName evidence="1">Uncharacterized protein</fullName>
    </submittedName>
</protein>